<name>A0AAJ7WGX2_9ACAR</name>
<organism evidence="10 11">
    <name type="scientific">Galendromus occidentalis</name>
    <name type="common">western predatory mite</name>
    <dbReference type="NCBI Taxonomy" id="34638"/>
    <lineage>
        <taxon>Eukaryota</taxon>
        <taxon>Metazoa</taxon>
        <taxon>Ecdysozoa</taxon>
        <taxon>Arthropoda</taxon>
        <taxon>Chelicerata</taxon>
        <taxon>Arachnida</taxon>
        <taxon>Acari</taxon>
        <taxon>Parasitiformes</taxon>
        <taxon>Mesostigmata</taxon>
        <taxon>Gamasina</taxon>
        <taxon>Phytoseioidea</taxon>
        <taxon>Phytoseiidae</taxon>
        <taxon>Typhlodrominae</taxon>
        <taxon>Galendromus</taxon>
    </lineage>
</organism>
<keyword evidence="8" id="KW-0175">Coiled coil</keyword>
<keyword evidence="6" id="KW-0472">Membrane</keyword>
<evidence type="ECO:0000256" key="2">
    <source>
        <dbReference type="ARBA" id="ARBA00022692"/>
    </source>
</evidence>
<feature type="region of interest" description="Disordered" evidence="9">
    <location>
        <begin position="1"/>
        <end position="34"/>
    </location>
</feature>
<comment type="subunit">
    <text evidence="7">Component of the mitochondrial contact site and cristae organizing system (MICOS) complex.</text>
</comment>
<proteinExistence type="inferred from homology"/>
<dbReference type="InterPro" id="IPR019133">
    <property type="entry name" value="MIC60"/>
</dbReference>
<keyword evidence="5 7" id="KW-0496">Mitochondrion</keyword>
<sequence length="664" mass="73342">MITRVLQKSASAARLSVQRRPQSSQASGGGGGGGVLKLALGVTTAAGAGAIAYARLDPSFAKTVKDNAPFLEPVLDAIGADTSGGASSAPKLPPAESQQSLLKSKPKPAEPVLREAPKKASAAKDETPRAATSEPKDNELQKQKQNFILEQTLRDVTSAAERSSTEAAADLEQAASRTSEYATKLLRALDEATGGDDHFMWKEANEAKDSQSSAQKRAAAKAADASKAIHRLEEAIRKGRADPATKDNINLNQAEQALSKMKKRLETSSAVSSKALENVNLAQQFGDAIEESKKHLIEEVNALLPPGKSFSDPKKLTTDDLNLLVHHAHKKIGILNRELSRMQLTDDEKAKQYRQQLSALDKEVGRQKSEVAKLVAERVSQEREAFEIELQNQLRRQVGVHTEHLREALDDQRQELTRRSQLEVEKAREDERSLQVARLTDAVELLQKMESYLHARKLLDEASKKAKSLWLSCASLKHVLSEGRTDVKNTPQSLAADIIPLKEVSESSEFVKLVLDTIPEKALKRGVYPEVALKERFYEVETACRRVALMEDQNGGGPGRYILSHLMSYFMIYPKPVPQEELEKEQKVNPLMWDTYDILSRVRASLQKEDLEQALRYANQLKGTPRQAAKDWIQEVRLLLETKQAANALMAYAAATVAEDLPKH</sequence>
<keyword evidence="3 7" id="KW-0999">Mitochondrion inner membrane</keyword>
<reference evidence="11" key="1">
    <citation type="submission" date="2025-08" db="UniProtKB">
        <authorList>
            <consortium name="RefSeq"/>
        </authorList>
    </citation>
    <scope>IDENTIFICATION</scope>
</reference>
<dbReference type="GO" id="GO:0061617">
    <property type="term" value="C:MICOS complex"/>
    <property type="evidence" value="ECO:0007669"/>
    <property type="project" value="TreeGrafter"/>
</dbReference>
<feature type="compositionally biased region" description="Low complexity" evidence="9">
    <location>
        <begin position="210"/>
        <end position="226"/>
    </location>
</feature>
<evidence type="ECO:0000256" key="3">
    <source>
        <dbReference type="ARBA" id="ARBA00022792"/>
    </source>
</evidence>
<dbReference type="AlphaFoldDB" id="A0AAJ7WGX2"/>
<evidence type="ECO:0000256" key="9">
    <source>
        <dbReference type="SAM" id="MobiDB-lite"/>
    </source>
</evidence>
<keyword evidence="2 7" id="KW-0812">Transmembrane</keyword>
<feature type="region of interest" description="Disordered" evidence="9">
    <location>
        <begin position="78"/>
        <end position="178"/>
    </location>
</feature>
<evidence type="ECO:0000256" key="8">
    <source>
        <dbReference type="SAM" id="Coils"/>
    </source>
</evidence>
<comment type="similarity">
    <text evidence="1 7">Belongs to the MICOS complex subunit Mic60 family.</text>
</comment>
<feature type="coiled-coil region" evidence="8">
    <location>
        <begin position="350"/>
        <end position="396"/>
    </location>
</feature>
<dbReference type="RefSeq" id="XP_028966540.1">
    <property type="nucleotide sequence ID" value="XM_029110707.1"/>
</dbReference>
<dbReference type="Proteomes" id="UP000694867">
    <property type="component" value="Unplaced"/>
</dbReference>
<keyword evidence="10" id="KW-1185">Reference proteome</keyword>
<feature type="compositionally biased region" description="Polar residues" evidence="9">
    <location>
        <begin position="1"/>
        <end position="10"/>
    </location>
</feature>
<evidence type="ECO:0000313" key="10">
    <source>
        <dbReference type="Proteomes" id="UP000694867"/>
    </source>
</evidence>
<evidence type="ECO:0000256" key="7">
    <source>
        <dbReference type="RuleBase" id="RU363000"/>
    </source>
</evidence>
<comment type="subcellular location">
    <subcellularLocation>
        <location evidence="7">Mitochondrion inner membrane</location>
        <topology evidence="7">Single-pass membrane protein</topology>
    </subcellularLocation>
</comment>
<accession>A0AAJ7WGX2</accession>
<dbReference type="KEGG" id="goe:100907018"/>
<evidence type="ECO:0000256" key="4">
    <source>
        <dbReference type="ARBA" id="ARBA00022989"/>
    </source>
</evidence>
<feature type="compositionally biased region" description="Basic and acidic residues" evidence="9">
    <location>
        <begin position="112"/>
        <end position="142"/>
    </location>
</feature>
<protein>
    <recommendedName>
        <fullName evidence="7">MICOS complex subunit MIC60</fullName>
    </recommendedName>
    <alternativeName>
        <fullName evidence="7">Mitofilin</fullName>
    </alternativeName>
</protein>
<dbReference type="Pfam" id="PF09731">
    <property type="entry name" value="Mitofilin"/>
    <property type="match status" value="1"/>
</dbReference>
<evidence type="ECO:0000313" key="11">
    <source>
        <dbReference type="RefSeq" id="XP_028966540.1"/>
    </source>
</evidence>
<dbReference type="PANTHER" id="PTHR15415">
    <property type="entry name" value="MITOFILIN"/>
    <property type="match status" value="1"/>
</dbReference>
<feature type="region of interest" description="Disordered" evidence="9">
    <location>
        <begin position="205"/>
        <end position="226"/>
    </location>
</feature>
<dbReference type="PANTHER" id="PTHR15415:SF7">
    <property type="entry name" value="MICOS COMPLEX SUBUNIT MIC60"/>
    <property type="match status" value="1"/>
</dbReference>
<evidence type="ECO:0000256" key="6">
    <source>
        <dbReference type="ARBA" id="ARBA00023136"/>
    </source>
</evidence>
<evidence type="ECO:0000256" key="5">
    <source>
        <dbReference type="ARBA" id="ARBA00023128"/>
    </source>
</evidence>
<evidence type="ECO:0000256" key="1">
    <source>
        <dbReference type="ARBA" id="ARBA00010877"/>
    </source>
</evidence>
<keyword evidence="4" id="KW-1133">Transmembrane helix</keyword>
<gene>
    <name evidence="11" type="primary">LOC100907018</name>
</gene>
<dbReference type="GeneID" id="100907018"/>
<dbReference type="GO" id="GO:0042407">
    <property type="term" value="P:cristae formation"/>
    <property type="evidence" value="ECO:0007669"/>
    <property type="project" value="TreeGrafter"/>
</dbReference>
<feature type="compositionally biased region" description="Low complexity" evidence="9">
    <location>
        <begin position="157"/>
        <end position="168"/>
    </location>
</feature>
<comment type="function">
    <text evidence="7">Component of the MICOS complex, a large protein complex of the mitochondrial inner membrane that plays crucial roles in the maintenance of crista junctions, inner membrane architecture, and formation of contact sites to the outer membrane.</text>
</comment>